<comment type="caution">
    <text evidence="8">The sequence shown here is derived from an EMBL/GenBank/DDBJ whole genome shotgun (WGS) entry which is preliminary data.</text>
</comment>
<evidence type="ECO:0000259" key="7">
    <source>
        <dbReference type="Pfam" id="PF01850"/>
    </source>
</evidence>
<dbReference type="GO" id="GO:0016787">
    <property type="term" value="F:hydrolase activity"/>
    <property type="evidence" value="ECO:0007669"/>
    <property type="project" value="UniProtKB-KW"/>
</dbReference>
<keyword evidence="6" id="KW-0800">Toxin</keyword>
<evidence type="ECO:0000256" key="1">
    <source>
        <dbReference type="ARBA" id="ARBA00022649"/>
    </source>
</evidence>
<proteinExistence type="inferred from homology"/>
<keyword evidence="1 6" id="KW-1277">Toxin-antitoxin system</keyword>
<evidence type="ECO:0000256" key="3">
    <source>
        <dbReference type="ARBA" id="ARBA00022723"/>
    </source>
</evidence>
<evidence type="ECO:0000256" key="5">
    <source>
        <dbReference type="ARBA" id="ARBA00022842"/>
    </source>
</evidence>
<accession>A0A0L6CFC3</accession>
<dbReference type="InterPro" id="IPR052106">
    <property type="entry name" value="PINc/VapC_TA"/>
</dbReference>
<feature type="binding site" evidence="6">
    <location>
        <position position="6"/>
    </location>
    <ligand>
        <name>Mg(2+)</name>
        <dbReference type="ChEBI" id="CHEBI:18420"/>
    </ligand>
</feature>
<keyword evidence="9" id="KW-1185">Reference proteome</keyword>
<feature type="domain" description="PIN" evidence="7">
    <location>
        <begin position="4"/>
        <end position="123"/>
    </location>
</feature>
<feature type="binding site" evidence="6">
    <location>
        <position position="97"/>
    </location>
    <ligand>
        <name>Mg(2+)</name>
        <dbReference type="ChEBI" id="CHEBI:18420"/>
    </ligand>
</feature>
<dbReference type="CDD" id="cd18683">
    <property type="entry name" value="PIN_VapC-like"/>
    <property type="match status" value="1"/>
</dbReference>
<evidence type="ECO:0000256" key="2">
    <source>
        <dbReference type="ARBA" id="ARBA00022722"/>
    </source>
</evidence>
<evidence type="ECO:0000313" key="9">
    <source>
        <dbReference type="Proteomes" id="UP000037397"/>
    </source>
</evidence>
<dbReference type="AlphaFoldDB" id="A0A0L6CFC3"/>
<reference evidence="9" key="1">
    <citation type="submission" date="2015-03" db="EMBL/GenBank/DDBJ databases">
        <title>Luteipulveratus halotolerans sp. nov., a novel actinobacterium (Dermacoccaceae) from Sarawak, Malaysia.</title>
        <authorList>
            <person name="Juboi H."/>
            <person name="Basik A."/>
            <person name="Shamsul S.S."/>
            <person name="Arnold P."/>
            <person name="Schmitt E.K."/>
            <person name="Sanglier J.-J."/>
            <person name="Yeo T."/>
        </authorList>
    </citation>
    <scope>NUCLEOTIDE SEQUENCE [LARGE SCALE GENOMIC DNA]</scope>
    <source>
        <strain evidence="9">C296001</strain>
    </source>
</reference>
<comment type="similarity">
    <text evidence="6">Belongs to the PINc/VapC protein family.</text>
</comment>
<dbReference type="EC" id="3.1.-.-" evidence="6"/>
<dbReference type="OrthoDB" id="32974at2"/>
<organism evidence="8 9">
    <name type="scientific">Luteipulveratus halotolerans</name>
    <dbReference type="NCBI Taxonomy" id="1631356"/>
    <lineage>
        <taxon>Bacteria</taxon>
        <taxon>Bacillati</taxon>
        <taxon>Actinomycetota</taxon>
        <taxon>Actinomycetes</taxon>
        <taxon>Micrococcales</taxon>
        <taxon>Dermacoccaceae</taxon>
        <taxon>Luteipulveratus</taxon>
    </lineage>
</organism>
<dbReference type="InterPro" id="IPR029060">
    <property type="entry name" value="PIN-like_dom_sf"/>
</dbReference>
<comment type="cofactor">
    <cofactor evidence="6">
        <name>Mg(2+)</name>
        <dbReference type="ChEBI" id="CHEBI:18420"/>
    </cofactor>
</comment>
<keyword evidence="5 6" id="KW-0460">Magnesium</keyword>
<protein>
    <recommendedName>
        <fullName evidence="6">Ribonuclease VapC</fullName>
        <shortName evidence="6">RNase VapC</shortName>
        <ecNumber evidence="6">3.1.-.-</ecNumber>
    </recommendedName>
    <alternativeName>
        <fullName evidence="6">Toxin VapC</fullName>
    </alternativeName>
</protein>
<keyword evidence="3 6" id="KW-0479">Metal-binding</keyword>
<dbReference type="Pfam" id="PF01850">
    <property type="entry name" value="PIN"/>
    <property type="match status" value="1"/>
</dbReference>
<evidence type="ECO:0000256" key="6">
    <source>
        <dbReference type="HAMAP-Rule" id="MF_00265"/>
    </source>
</evidence>
<dbReference type="HAMAP" id="MF_00265">
    <property type="entry name" value="VapC_Nob1"/>
    <property type="match status" value="1"/>
</dbReference>
<dbReference type="PANTHER" id="PTHR38826">
    <property type="entry name" value="RIBONUCLEASE VAPC13"/>
    <property type="match status" value="1"/>
</dbReference>
<keyword evidence="2 6" id="KW-0540">Nuclease</keyword>
<sequence>MVDYLDTNVLIRHLTGDPADQAERATAMLASGVTFALPHLIVAETVYVLQSVYRVARSDVAELVRAIVNSPRIVVDSRDTVLRTVEIYEQYRLDFADAYLVARAEHDGDTSVISFDRGIDKVGTIERVEP</sequence>
<dbReference type="SUPFAM" id="SSF88723">
    <property type="entry name" value="PIN domain-like"/>
    <property type="match status" value="1"/>
</dbReference>
<comment type="function">
    <text evidence="6">Toxic component of a toxin-antitoxin (TA) system. An RNase.</text>
</comment>
<dbReference type="PANTHER" id="PTHR38826:SF5">
    <property type="entry name" value="RIBONUCLEASE VAPC13"/>
    <property type="match status" value="1"/>
</dbReference>
<dbReference type="GO" id="GO:0004540">
    <property type="term" value="F:RNA nuclease activity"/>
    <property type="evidence" value="ECO:0007669"/>
    <property type="project" value="InterPro"/>
</dbReference>
<dbReference type="InterPro" id="IPR022907">
    <property type="entry name" value="VapC_family"/>
</dbReference>
<dbReference type="InterPro" id="IPR002716">
    <property type="entry name" value="PIN_dom"/>
</dbReference>
<dbReference type="STRING" id="1631356.VV01_02690"/>
<evidence type="ECO:0000256" key="4">
    <source>
        <dbReference type="ARBA" id="ARBA00022801"/>
    </source>
</evidence>
<dbReference type="RefSeq" id="WP_050668538.1">
    <property type="nucleotide sequence ID" value="NZ_LAIR01000002.1"/>
</dbReference>
<keyword evidence="4 6" id="KW-0378">Hydrolase</keyword>
<dbReference type="Proteomes" id="UP000037397">
    <property type="component" value="Unassembled WGS sequence"/>
</dbReference>
<gene>
    <name evidence="6" type="primary">vapC</name>
    <name evidence="8" type="ORF">VV01_02690</name>
</gene>
<dbReference type="GO" id="GO:0090729">
    <property type="term" value="F:toxin activity"/>
    <property type="evidence" value="ECO:0007669"/>
    <property type="project" value="UniProtKB-KW"/>
</dbReference>
<dbReference type="EMBL" id="LAIR01000002">
    <property type="protein sequence ID" value="KNX36295.1"/>
    <property type="molecule type" value="Genomic_DNA"/>
</dbReference>
<evidence type="ECO:0000313" key="8">
    <source>
        <dbReference type="EMBL" id="KNX36295.1"/>
    </source>
</evidence>
<dbReference type="GO" id="GO:0000287">
    <property type="term" value="F:magnesium ion binding"/>
    <property type="evidence" value="ECO:0007669"/>
    <property type="project" value="UniProtKB-UniRule"/>
</dbReference>
<name>A0A0L6CFC3_9MICO</name>
<dbReference type="Gene3D" id="3.40.50.1010">
    <property type="entry name" value="5'-nuclease"/>
    <property type="match status" value="1"/>
</dbReference>